<dbReference type="Proteomes" id="UP000187203">
    <property type="component" value="Unassembled WGS sequence"/>
</dbReference>
<evidence type="ECO:0000313" key="2">
    <source>
        <dbReference type="Proteomes" id="UP000187203"/>
    </source>
</evidence>
<gene>
    <name evidence="1" type="ORF">COLO4_14110</name>
</gene>
<accession>A0A1R3JTT2</accession>
<dbReference type="EMBL" id="AWUE01015378">
    <property type="protein sequence ID" value="OMO98151.1"/>
    <property type="molecule type" value="Genomic_DNA"/>
</dbReference>
<sequence>MALKTLSTFLSPLSLPNNHYLTKFSPNRMEPARLLRPEETCSSKGNRLTRLLSL</sequence>
<dbReference type="AlphaFoldDB" id="A0A1R3JTT2"/>
<comment type="caution">
    <text evidence="1">The sequence shown here is derived from an EMBL/GenBank/DDBJ whole genome shotgun (WGS) entry which is preliminary data.</text>
</comment>
<organism evidence="1 2">
    <name type="scientific">Corchorus olitorius</name>
    <dbReference type="NCBI Taxonomy" id="93759"/>
    <lineage>
        <taxon>Eukaryota</taxon>
        <taxon>Viridiplantae</taxon>
        <taxon>Streptophyta</taxon>
        <taxon>Embryophyta</taxon>
        <taxon>Tracheophyta</taxon>
        <taxon>Spermatophyta</taxon>
        <taxon>Magnoliopsida</taxon>
        <taxon>eudicotyledons</taxon>
        <taxon>Gunneridae</taxon>
        <taxon>Pentapetalae</taxon>
        <taxon>rosids</taxon>
        <taxon>malvids</taxon>
        <taxon>Malvales</taxon>
        <taxon>Malvaceae</taxon>
        <taxon>Grewioideae</taxon>
        <taxon>Apeibeae</taxon>
        <taxon>Corchorus</taxon>
    </lineage>
</organism>
<keyword evidence="2" id="KW-1185">Reference proteome</keyword>
<reference evidence="2" key="1">
    <citation type="submission" date="2013-09" db="EMBL/GenBank/DDBJ databases">
        <title>Corchorus olitorius genome sequencing.</title>
        <authorList>
            <person name="Alam M."/>
            <person name="Haque M.S."/>
            <person name="Islam M.S."/>
            <person name="Emdad E.M."/>
            <person name="Islam M.M."/>
            <person name="Ahmed B."/>
            <person name="Halim A."/>
            <person name="Hossen Q.M.M."/>
            <person name="Hossain M.Z."/>
            <person name="Ahmed R."/>
            <person name="Khan M.M."/>
            <person name="Islam R."/>
            <person name="Rashid M.M."/>
            <person name="Khan S.A."/>
            <person name="Rahman M.S."/>
            <person name="Alam M."/>
            <person name="Yahiya A.S."/>
            <person name="Khan M.S."/>
            <person name="Azam M.S."/>
            <person name="Haque T."/>
            <person name="Lashkar M.Z.H."/>
            <person name="Akhand A.I."/>
            <person name="Morshed G."/>
            <person name="Roy S."/>
            <person name="Uddin K.S."/>
            <person name="Rabeya T."/>
            <person name="Hossain A.S."/>
            <person name="Chowdhury A."/>
            <person name="Snigdha A.R."/>
            <person name="Mortoza M.S."/>
            <person name="Matin S.A."/>
            <person name="Hoque S.M.E."/>
            <person name="Islam M.K."/>
            <person name="Roy D.K."/>
            <person name="Haider R."/>
            <person name="Moosa M.M."/>
            <person name="Elias S.M."/>
            <person name="Hasan A.M."/>
            <person name="Jahan S."/>
            <person name="Shafiuddin M."/>
            <person name="Mahmood N."/>
            <person name="Shommy N.S."/>
        </authorList>
    </citation>
    <scope>NUCLEOTIDE SEQUENCE [LARGE SCALE GENOMIC DNA]</scope>
    <source>
        <strain evidence="2">cv. O-4</strain>
    </source>
</reference>
<protein>
    <submittedName>
        <fullName evidence="1">Nitric oxide synthase 1-like protein</fullName>
    </submittedName>
</protein>
<name>A0A1R3JTT2_9ROSI</name>
<evidence type="ECO:0000313" key="1">
    <source>
        <dbReference type="EMBL" id="OMO98151.1"/>
    </source>
</evidence>
<proteinExistence type="predicted"/>